<feature type="non-terminal residue" evidence="1">
    <location>
        <position position="51"/>
    </location>
</feature>
<evidence type="ECO:0000313" key="1">
    <source>
        <dbReference type="EMBL" id="GAF94665.1"/>
    </source>
</evidence>
<protein>
    <submittedName>
        <fullName evidence="1">Uncharacterized protein</fullName>
    </submittedName>
</protein>
<dbReference type="AlphaFoldDB" id="X0V1Y9"/>
<comment type="caution">
    <text evidence="1">The sequence shown here is derived from an EMBL/GenBank/DDBJ whole genome shotgun (WGS) entry which is preliminary data.</text>
</comment>
<organism evidence="1">
    <name type="scientific">marine sediment metagenome</name>
    <dbReference type="NCBI Taxonomy" id="412755"/>
    <lineage>
        <taxon>unclassified sequences</taxon>
        <taxon>metagenomes</taxon>
        <taxon>ecological metagenomes</taxon>
    </lineage>
</organism>
<dbReference type="EMBL" id="BARS01014564">
    <property type="protein sequence ID" value="GAF94665.1"/>
    <property type="molecule type" value="Genomic_DNA"/>
</dbReference>
<accession>X0V1Y9</accession>
<name>X0V1Y9_9ZZZZ</name>
<gene>
    <name evidence="1" type="ORF">S01H1_24447</name>
</gene>
<proteinExistence type="predicted"/>
<sequence length="51" mass="5728">KQYAYVARRQANLDRFPTPPADWLIASNSGETCIALPGETPRWLLLTAEEP</sequence>
<feature type="non-terminal residue" evidence="1">
    <location>
        <position position="1"/>
    </location>
</feature>
<reference evidence="1" key="1">
    <citation type="journal article" date="2014" name="Front. Microbiol.">
        <title>High frequency of phylogenetically diverse reductive dehalogenase-homologous genes in deep subseafloor sedimentary metagenomes.</title>
        <authorList>
            <person name="Kawai M."/>
            <person name="Futagami T."/>
            <person name="Toyoda A."/>
            <person name="Takaki Y."/>
            <person name="Nishi S."/>
            <person name="Hori S."/>
            <person name="Arai W."/>
            <person name="Tsubouchi T."/>
            <person name="Morono Y."/>
            <person name="Uchiyama I."/>
            <person name="Ito T."/>
            <person name="Fujiyama A."/>
            <person name="Inagaki F."/>
            <person name="Takami H."/>
        </authorList>
    </citation>
    <scope>NUCLEOTIDE SEQUENCE</scope>
    <source>
        <strain evidence="1">Expedition CK06-06</strain>
    </source>
</reference>